<keyword evidence="2" id="KW-1185">Reference proteome</keyword>
<proteinExistence type="predicted"/>
<name>A0AAW1KNH1_POPJA</name>
<sequence>MNENLICAIKETASSCDMLKVIKVKANYDPGTVESKPWFSRECLSLKLSVRKNLKTYKNDPNRENLTTYIKSKTKYRNAIQFHKKKFAKDIIDSLANVGNNVVFWQTDRFAGKCWE</sequence>
<accession>A0AAW1KNH1</accession>
<organism evidence="1 2">
    <name type="scientific">Popillia japonica</name>
    <name type="common">Japanese beetle</name>
    <dbReference type="NCBI Taxonomy" id="7064"/>
    <lineage>
        <taxon>Eukaryota</taxon>
        <taxon>Metazoa</taxon>
        <taxon>Ecdysozoa</taxon>
        <taxon>Arthropoda</taxon>
        <taxon>Hexapoda</taxon>
        <taxon>Insecta</taxon>
        <taxon>Pterygota</taxon>
        <taxon>Neoptera</taxon>
        <taxon>Endopterygota</taxon>
        <taxon>Coleoptera</taxon>
        <taxon>Polyphaga</taxon>
        <taxon>Scarabaeiformia</taxon>
        <taxon>Scarabaeidae</taxon>
        <taxon>Rutelinae</taxon>
        <taxon>Popillia</taxon>
    </lineage>
</organism>
<dbReference type="AlphaFoldDB" id="A0AAW1KNH1"/>
<reference evidence="1 2" key="1">
    <citation type="journal article" date="2024" name="BMC Genomics">
        <title>De novo assembly and annotation of Popillia japonica's genome with initial clues to its potential as an invasive pest.</title>
        <authorList>
            <person name="Cucini C."/>
            <person name="Boschi S."/>
            <person name="Funari R."/>
            <person name="Cardaioli E."/>
            <person name="Iannotti N."/>
            <person name="Marturano G."/>
            <person name="Paoli F."/>
            <person name="Bruttini M."/>
            <person name="Carapelli A."/>
            <person name="Frati F."/>
            <person name="Nardi F."/>
        </authorList>
    </citation>
    <scope>NUCLEOTIDE SEQUENCE [LARGE SCALE GENOMIC DNA]</scope>
    <source>
        <strain evidence="1">DMR45628</strain>
    </source>
</reference>
<protein>
    <submittedName>
        <fullName evidence="1">Uncharacterized protein</fullName>
    </submittedName>
</protein>
<dbReference type="Proteomes" id="UP001458880">
    <property type="component" value="Unassembled WGS sequence"/>
</dbReference>
<comment type="caution">
    <text evidence="1">The sequence shown here is derived from an EMBL/GenBank/DDBJ whole genome shotgun (WGS) entry which is preliminary data.</text>
</comment>
<evidence type="ECO:0000313" key="2">
    <source>
        <dbReference type="Proteomes" id="UP001458880"/>
    </source>
</evidence>
<gene>
    <name evidence="1" type="ORF">QE152_g19582</name>
</gene>
<evidence type="ECO:0000313" key="1">
    <source>
        <dbReference type="EMBL" id="KAK9722635.1"/>
    </source>
</evidence>
<dbReference type="EMBL" id="JASPKY010000186">
    <property type="protein sequence ID" value="KAK9722635.1"/>
    <property type="molecule type" value="Genomic_DNA"/>
</dbReference>